<evidence type="ECO:0000313" key="3">
    <source>
        <dbReference type="EMBL" id="KAK8521085.1"/>
    </source>
</evidence>
<sequence length="339" mass="37710">MMAMQVATEAPRQKDKRDDEYGKRMRLCGRYPSIKCKSHLHSSASSGKKKKKGIVSQTKMALATVYATIPAVVAAAVGIYSFDRHSGAKEFGGGVRSSMGSMPAKANQMVQTTTLPKVAPQFDGLNCFETLTLYHSYMKVADRLSIVDKPMSIPLICKHVIQLRSKLVIPEEVPHHLRIQFWSGTDEDQSNKSINFPGDESIGHKQVEATSEKNAASTISEEIRNKLSKGLMLRVGPFSSQVEIYMYRRCHSWSKEFSFGLNWSMKCTRLHVCRLLQSSCTMPHMEADSADMETMQEVSDFIKENSRPSELQIQGAGANLAETVSVKCADSCMSCFSDQ</sequence>
<feature type="region of interest" description="Disordered" evidence="1">
    <location>
        <begin position="1"/>
        <end position="22"/>
    </location>
</feature>
<evidence type="ECO:0000256" key="1">
    <source>
        <dbReference type="SAM" id="MobiDB-lite"/>
    </source>
</evidence>
<accession>A0ABR2CN71</accession>
<evidence type="ECO:0000256" key="2">
    <source>
        <dbReference type="SAM" id="Phobius"/>
    </source>
</evidence>
<comment type="caution">
    <text evidence="3">The sequence shown here is derived from an EMBL/GenBank/DDBJ whole genome shotgun (WGS) entry which is preliminary data.</text>
</comment>
<keyword evidence="2" id="KW-0812">Transmembrane</keyword>
<proteinExistence type="predicted"/>
<name>A0ABR2CN71_9ROSI</name>
<dbReference type="Proteomes" id="UP001472677">
    <property type="component" value="Unassembled WGS sequence"/>
</dbReference>
<feature type="transmembrane region" description="Helical" evidence="2">
    <location>
        <begin position="60"/>
        <end position="82"/>
    </location>
</feature>
<keyword evidence="2" id="KW-1133">Transmembrane helix</keyword>
<reference evidence="3 4" key="1">
    <citation type="journal article" date="2024" name="G3 (Bethesda)">
        <title>Genome assembly of Hibiscus sabdariffa L. provides insights into metabolisms of medicinal natural products.</title>
        <authorList>
            <person name="Kim T."/>
        </authorList>
    </citation>
    <scope>NUCLEOTIDE SEQUENCE [LARGE SCALE GENOMIC DNA]</scope>
    <source>
        <strain evidence="3">TK-2024</strain>
        <tissue evidence="3">Old leaves</tissue>
    </source>
</reference>
<protein>
    <submittedName>
        <fullName evidence="3">Uncharacterized protein</fullName>
    </submittedName>
</protein>
<organism evidence="3 4">
    <name type="scientific">Hibiscus sabdariffa</name>
    <name type="common">roselle</name>
    <dbReference type="NCBI Taxonomy" id="183260"/>
    <lineage>
        <taxon>Eukaryota</taxon>
        <taxon>Viridiplantae</taxon>
        <taxon>Streptophyta</taxon>
        <taxon>Embryophyta</taxon>
        <taxon>Tracheophyta</taxon>
        <taxon>Spermatophyta</taxon>
        <taxon>Magnoliopsida</taxon>
        <taxon>eudicotyledons</taxon>
        <taxon>Gunneridae</taxon>
        <taxon>Pentapetalae</taxon>
        <taxon>rosids</taxon>
        <taxon>malvids</taxon>
        <taxon>Malvales</taxon>
        <taxon>Malvaceae</taxon>
        <taxon>Malvoideae</taxon>
        <taxon>Hibiscus</taxon>
    </lineage>
</organism>
<gene>
    <name evidence="3" type="ORF">V6N12_005001</name>
</gene>
<evidence type="ECO:0000313" key="4">
    <source>
        <dbReference type="Proteomes" id="UP001472677"/>
    </source>
</evidence>
<keyword evidence="4" id="KW-1185">Reference proteome</keyword>
<keyword evidence="2" id="KW-0472">Membrane</keyword>
<dbReference type="EMBL" id="JBBPBM010000048">
    <property type="protein sequence ID" value="KAK8521085.1"/>
    <property type="molecule type" value="Genomic_DNA"/>
</dbReference>
<feature type="compositionally biased region" description="Basic and acidic residues" evidence="1">
    <location>
        <begin position="11"/>
        <end position="22"/>
    </location>
</feature>